<proteinExistence type="predicted"/>
<dbReference type="Gene3D" id="1.10.150.50">
    <property type="entry name" value="Transcription Factor, Ets-1"/>
    <property type="match status" value="1"/>
</dbReference>
<dbReference type="SMART" id="SM00454">
    <property type="entry name" value="SAM"/>
    <property type="match status" value="1"/>
</dbReference>
<reference evidence="3" key="2">
    <citation type="submission" date="2014-07" db="EMBL/GenBank/DDBJ databases">
        <authorList>
            <person name="Hull J."/>
        </authorList>
    </citation>
    <scope>NUCLEOTIDE SEQUENCE</scope>
</reference>
<dbReference type="PROSITE" id="PS50105">
    <property type="entry name" value="SAM_DOMAIN"/>
    <property type="match status" value="1"/>
</dbReference>
<accession>A0A0A9Z9B1</accession>
<dbReference type="GO" id="GO:0007169">
    <property type="term" value="P:cell surface receptor protein tyrosine kinase signaling pathway"/>
    <property type="evidence" value="ECO:0007669"/>
    <property type="project" value="TreeGrafter"/>
</dbReference>
<dbReference type="CDD" id="cd09510">
    <property type="entry name" value="SAM_aveugle-like"/>
    <property type="match status" value="1"/>
</dbReference>
<dbReference type="Pfam" id="PF07647">
    <property type="entry name" value="SAM_2"/>
    <property type="match status" value="1"/>
</dbReference>
<dbReference type="InterPro" id="IPR001660">
    <property type="entry name" value="SAM"/>
</dbReference>
<evidence type="ECO:0000259" key="1">
    <source>
        <dbReference type="PROSITE" id="PS50105"/>
    </source>
</evidence>
<dbReference type="EMBL" id="GBHO01001747">
    <property type="protein sequence ID" value="JAG41857.1"/>
    <property type="molecule type" value="Transcribed_RNA"/>
</dbReference>
<evidence type="ECO:0000313" key="4">
    <source>
        <dbReference type="EMBL" id="JAG48602.1"/>
    </source>
</evidence>
<reference evidence="4" key="3">
    <citation type="submission" date="2014-09" db="EMBL/GenBank/DDBJ databases">
        <authorList>
            <person name="Magalhaes I.L.F."/>
            <person name="Oliveira U."/>
            <person name="Santos F.R."/>
            <person name="Vidigal T.H.D.A."/>
            <person name="Brescovit A.D."/>
            <person name="Santos A.J."/>
        </authorList>
    </citation>
    <scope>NUCLEOTIDE SEQUENCE</scope>
</reference>
<dbReference type="InterPro" id="IPR052268">
    <property type="entry name" value="SAM_domain-containing_protein"/>
</dbReference>
<dbReference type="EMBL" id="GBRD01017225">
    <property type="protein sequence ID" value="JAG48602.1"/>
    <property type="molecule type" value="Transcribed_RNA"/>
</dbReference>
<organism evidence="3">
    <name type="scientific">Lygus hesperus</name>
    <name type="common">Western plant bug</name>
    <dbReference type="NCBI Taxonomy" id="30085"/>
    <lineage>
        <taxon>Eukaryota</taxon>
        <taxon>Metazoa</taxon>
        <taxon>Ecdysozoa</taxon>
        <taxon>Arthropoda</taxon>
        <taxon>Hexapoda</taxon>
        <taxon>Insecta</taxon>
        <taxon>Pterygota</taxon>
        <taxon>Neoptera</taxon>
        <taxon>Paraneoptera</taxon>
        <taxon>Hemiptera</taxon>
        <taxon>Heteroptera</taxon>
        <taxon>Panheteroptera</taxon>
        <taxon>Cimicomorpha</taxon>
        <taxon>Miridae</taxon>
        <taxon>Mirini</taxon>
        <taxon>Lygus</taxon>
    </lineage>
</organism>
<dbReference type="AlphaFoldDB" id="A0A0A9Z9B1"/>
<dbReference type="SUPFAM" id="SSF47769">
    <property type="entry name" value="SAM/Pointed domain"/>
    <property type="match status" value="1"/>
</dbReference>
<dbReference type="GO" id="GO:0009898">
    <property type="term" value="C:cytoplasmic side of plasma membrane"/>
    <property type="evidence" value="ECO:0007669"/>
    <property type="project" value="TreeGrafter"/>
</dbReference>
<reference evidence="3" key="1">
    <citation type="journal article" date="2014" name="PLoS ONE">
        <title>Transcriptome-Based Identification of ABC Transporters in the Western Tarnished Plant Bug Lygus hesperus.</title>
        <authorList>
            <person name="Hull J.J."/>
            <person name="Chaney K."/>
            <person name="Geib S.M."/>
            <person name="Fabrick J.A."/>
            <person name="Brent C.S."/>
            <person name="Walsh D."/>
            <person name="Lavine L.C."/>
        </authorList>
    </citation>
    <scope>NUCLEOTIDE SEQUENCE</scope>
</reference>
<name>A0A0A9Z9B1_LYGHE</name>
<gene>
    <name evidence="3" type="primary">ave_1</name>
    <name evidence="2" type="synonym">ave_0</name>
    <name evidence="2" type="ORF">CM83_89733</name>
    <name evidence="3" type="ORF">CM83_89758</name>
</gene>
<dbReference type="EMBL" id="GBHO01001748">
    <property type="protein sequence ID" value="JAG41856.1"/>
    <property type="molecule type" value="Transcribed_RNA"/>
</dbReference>
<dbReference type="InterPro" id="IPR013761">
    <property type="entry name" value="SAM/pointed_sf"/>
</dbReference>
<sequence>MVEESAYTTSKSKTRTARPKPIYLWTVQDVQKWLRRHCSEYYPLYAELFLNNDVTGRTLLRITEGTLLRLGICNMEHRQEVWREITKLRLKSDIVEIRDLERKDEN</sequence>
<feature type="domain" description="SAM" evidence="1">
    <location>
        <begin position="25"/>
        <end position="91"/>
    </location>
</feature>
<dbReference type="PANTHER" id="PTHR20843:SF0">
    <property type="entry name" value="PROTEIN AVEUGLE"/>
    <property type="match status" value="1"/>
</dbReference>
<evidence type="ECO:0000313" key="2">
    <source>
        <dbReference type="EMBL" id="JAG41856.1"/>
    </source>
</evidence>
<evidence type="ECO:0000313" key="3">
    <source>
        <dbReference type="EMBL" id="JAG41857.1"/>
    </source>
</evidence>
<protein>
    <submittedName>
        <fullName evidence="3">Protein aveugle</fullName>
    </submittedName>
</protein>
<dbReference type="PANTHER" id="PTHR20843">
    <property type="entry name" value="STERILE ALPHA MOTIF DOMAIN CONTAINING PROTEIN 10"/>
    <property type="match status" value="1"/>
</dbReference>
<dbReference type="InterPro" id="IPR039144">
    <property type="entry name" value="Aveugle-like_SAM_dom"/>
</dbReference>